<organism evidence="1">
    <name type="scientific">Rhodopseudomonas palustris (strain BisA53)</name>
    <dbReference type="NCBI Taxonomy" id="316055"/>
    <lineage>
        <taxon>Bacteria</taxon>
        <taxon>Pseudomonadati</taxon>
        <taxon>Pseudomonadota</taxon>
        <taxon>Alphaproteobacteria</taxon>
        <taxon>Hyphomicrobiales</taxon>
        <taxon>Nitrobacteraceae</taxon>
        <taxon>Rhodopseudomonas</taxon>
    </lineage>
</organism>
<name>Q07SS9_RHOP5</name>
<gene>
    <name evidence="1" type="ordered locus">RPE_1050</name>
</gene>
<evidence type="ECO:0000313" key="1">
    <source>
        <dbReference type="EMBL" id="ABJ05005.1"/>
    </source>
</evidence>
<sequence length="123" mass="13497">MAMMLAPLSINDTDIPTATGGAAPWSGGVAQAINPWRFITTLMGNQFSFFTVNLGRSSAPQVEAEILENVGSYGRQIGRIGEALEVLVKRLPRDELSDDERAAIEDFSAQMREIKRIKHRHAA</sequence>
<proteinExistence type="predicted"/>
<dbReference type="HOGENOM" id="CLU_144600_0_0_5"/>
<dbReference type="KEGG" id="rpe:RPE_1050"/>
<dbReference type="AlphaFoldDB" id="Q07SS9"/>
<dbReference type="OrthoDB" id="8447058at2"/>
<protein>
    <submittedName>
        <fullName evidence="1">Uncharacterized protein</fullName>
    </submittedName>
</protein>
<accession>Q07SS9</accession>
<dbReference type="EMBL" id="CP000463">
    <property type="protein sequence ID" value="ABJ05005.1"/>
    <property type="molecule type" value="Genomic_DNA"/>
</dbReference>
<reference evidence="1" key="1">
    <citation type="submission" date="2006-09" db="EMBL/GenBank/DDBJ databases">
        <title>Complete sequence of Rhodopseudomonas palustris BisA53.</title>
        <authorList>
            <consortium name="US DOE Joint Genome Institute"/>
            <person name="Copeland A."/>
            <person name="Lucas S."/>
            <person name="Lapidus A."/>
            <person name="Barry K."/>
            <person name="Detter J.C."/>
            <person name="Glavina del Rio T."/>
            <person name="Hammon N."/>
            <person name="Israni S."/>
            <person name="Dalin E."/>
            <person name="Tice H."/>
            <person name="Pitluck S."/>
            <person name="Chain P."/>
            <person name="Malfatti S."/>
            <person name="Shin M."/>
            <person name="Vergez L."/>
            <person name="Schmutz J."/>
            <person name="Larimer F."/>
            <person name="Land M."/>
            <person name="Hauser L."/>
            <person name="Pelletier D.A."/>
            <person name="Kyrpides N."/>
            <person name="Kim E."/>
            <person name="Harwood C.S."/>
            <person name="Oda Y."/>
            <person name="Richardson P."/>
        </authorList>
    </citation>
    <scope>NUCLEOTIDE SEQUENCE [LARGE SCALE GENOMIC DNA]</scope>
    <source>
        <strain evidence="1">BisA53</strain>
    </source>
</reference>